<keyword evidence="20" id="KW-1185">Reference proteome</keyword>
<feature type="binding site" evidence="15">
    <location>
        <position position="164"/>
    </location>
    <ligand>
        <name>Mg(2+)</name>
        <dbReference type="ChEBI" id="CHEBI:18420"/>
    </ligand>
</feature>
<evidence type="ECO:0000256" key="14">
    <source>
        <dbReference type="PIRSR" id="PIRSR601952-1"/>
    </source>
</evidence>
<evidence type="ECO:0000256" key="8">
    <source>
        <dbReference type="ARBA" id="ARBA00022801"/>
    </source>
</evidence>
<dbReference type="InterPro" id="IPR001952">
    <property type="entry name" value="Alkaline_phosphatase"/>
</dbReference>
<dbReference type="GO" id="GO:0098552">
    <property type="term" value="C:side of membrane"/>
    <property type="evidence" value="ECO:0007669"/>
    <property type="project" value="UniProtKB-KW"/>
</dbReference>
<feature type="binding site" evidence="15">
    <location>
        <position position="326"/>
    </location>
    <ligand>
        <name>Mg(2+)</name>
        <dbReference type="ChEBI" id="CHEBI:18420"/>
    </ligand>
</feature>
<dbReference type="SMART" id="SM00098">
    <property type="entry name" value="alkPPc"/>
    <property type="match status" value="1"/>
</dbReference>
<dbReference type="RefSeq" id="XP_014253000.1">
    <property type="nucleotide sequence ID" value="XM_014397514.2"/>
</dbReference>
<evidence type="ECO:0000256" key="17">
    <source>
        <dbReference type="RuleBase" id="RU003947"/>
    </source>
</evidence>
<comment type="cofactor">
    <cofactor evidence="15">
        <name>Mg(2+)</name>
        <dbReference type="ChEBI" id="CHEBI:18420"/>
    </cofactor>
    <text evidence="15">Binds 1 Mg(2+) ion.</text>
</comment>
<feature type="chain" id="PRO_5035326004" description="Alkaline phosphatase" evidence="18">
    <location>
        <begin position="20"/>
        <end position="523"/>
    </location>
</feature>
<dbReference type="PROSITE" id="PS00123">
    <property type="entry name" value="ALKALINE_PHOSPHATASE"/>
    <property type="match status" value="1"/>
</dbReference>
<evidence type="ECO:0000256" key="15">
    <source>
        <dbReference type="PIRSR" id="PIRSR601952-2"/>
    </source>
</evidence>
<feature type="binding site" evidence="15">
    <location>
        <position position="166"/>
    </location>
    <ligand>
        <name>Mg(2+)</name>
        <dbReference type="ChEBI" id="CHEBI:18420"/>
    </ligand>
</feature>
<dbReference type="InterPro" id="IPR017850">
    <property type="entry name" value="Alkaline_phosphatase_core_sf"/>
</dbReference>
<feature type="binding site" evidence="15">
    <location>
        <position position="377"/>
    </location>
    <ligand>
        <name>Zn(2+)</name>
        <dbReference type="ChEBI" id="CHEBI:29105"/>
        <label>2</label>
    </ligand>
</feature>
<dbReference type="OrthoDB" id="5818554at2759"/>
<evidence type="ECO:0000256" key="3">
    <source>
        <dbReference type="ARBA" id="ARBA00012647"/>
    </source>
</evidence>
<evidence type="ECO:0000256" key="7">
    <source>
        <dbReference type="ARBA" id="ARBA00022723"/>
    </source>
</evidence>
<evidence type="ECO:0000256" key="1">
    <source>
        <dbReference type="ARBA" id="ARBA00004609"/>
    </source>
</evidence>
<organism evidence="19 20">
    <name type="scientific">Cimex lectularius</name>
    <name type="common">Bed bug</name>
    <name type="synonym">Acanthia lectularia</name>
    <dbReference type="NCBI Taxonomy" id="79782"/>
    <lineage>
        <taxon>Eukaryota</taxon>
        <taxon>Metazoa</taxon>
        <taxon>Ecdysozoa</taxon>
        <taxon>Arthropoda</taxon>
        <taxon>Hexapoda</taxon>
        <taxon>Insecta</taxon>
        <taxon>Pterygota</taxon>
        <taxon>Neoptera</taxon>
        <taxon>Paraneoptera</taxon>
        <taxon>Hemiptera</taxon>
        <taxon>Heteroptera</taxon>
        <taxon>Panheteroptera</taxon>
        <taxon>Cimicomorpha</taxon>
        <taxon>Cimicidae</taxon>
        <taxon>Cimex</taxon>
    </lineage>
</organism>
<dbReference type="PANTHER" id="PTHR11596">
    <property type="entry name" value="ALKALINE PHOSPHATASE"/>
    <property type="match status" value="1"/>
</dbReference>
<accession>A0A8I6RVA1</accession>
<dbReference type="GO" id="GO:0046872">
    <property type="term" value="F:metal ion binding"/>
    <property type="evidence" value="ECO:0007669"/>
    <property type="project" value="UniProtKB-KW"/>
</dbReference>
<keyword evidence="18" id="KW-0732">Signal</keyword>
<evidence type="ECO:0000256" key="10">
    <source>
        <dbReference type="ARBA" id="ARBA00022842"/>
    </source>
</evidence>
<name>A0A8I6RVA1_CIMLE</name>
<keyword evidence="12" id="KW-0325">Glycoprotein</keyword>
<evidence type="ECO:0000256" key="9">
    <source>
        <dbReference type="ARBA" id="ARBA00022833"/>
    </source>
</evidence>
<comment type="similarity">
    <text evidence="2 16">Belongs to the alkaline phosphatase family.</text>
</comment>
<keyword evidence="10 15" id="KW-0460">Magnesium</keyword>
<dbReference type="EnsemblMetazoa" id="XM_014397514.2">
    <property type="protein sequence ID" value="XP_014253000.1"/>
    <property type="gene ID" value="LOC106668607"/>
</dbReference>
<keyword evidence="6" id="KW-0336">GPI-anchor</keyword>
<dbReference type="OMA" id="KEQQEWY"/>
<dbReference type="SUPFAM" id="SSF53649">
    <property type="entry name" value="Alkaline phosphatase-like"/>
    <property type="match status" value="1"/>
</dbReference>
<dbReference type="GO" id="GO:0005886">
    <property type="term" value="C:plasma membrane"/>
    <property type="evidence" value="ECO:0007669"/>
    <property type="project" value="UniProtKB-SubCell"/>
</dbReference>
<feature type="binding site" evidence="15">
    <location>
        <position position="335"/>
    </location>
    <ligand>
        <name>Zn(2+)</name>
        <dbReference type="ChEBI" id="CHEBI:29105"/>
        <label>2</label>
    </ligand>
</feature>
<feature type="signal peptide" evidence="18">
    <location>
        <begin position="1"/>
        <end position="19"/>
    </location>
</feature>
<proteinExistence type="inferred from homology"/>
<evidence type="ECO:0000256" key="18">
    <source>
        <dbReference type="SAM" id="SignalP"/>
    </source>
</evidence>
<evidence type="ECO:0000256" key="16">
    <source>
        <dbReference type="RuleBase" id="RU003946"/>
    </source>
</evidence>
<keyword evidence="11" id="KW-0472">Membrane</keyword>
<dbReference type="EC" id="3.1.3.1" evidence="3 17"/>
<comment type="catalytic activity">
    <reaction evidence="17">
        <text>a phosphate monoester + H2O = an alcohol + phosphate</text>
        <dbReference type="Rhea" id="RHEA:15017"/>
        <dbReference type="ChEBI" id="CHEBI:15377"/>
        <dbReference type="ChEBI" id="CHEBI:30879"/>
        <dbReference type="ChEBI" id="CHEBI:43474"/>
        <dbReference type="ChEBI" id="CHEBI:67140"/>
        <dbReference type="EC" id="3.1.3.1"/>
    </reaction>
</comment>
<comment type="subcellular location">
    <subcellularLocation>
        <location evidence="1">Cell membrane</location>
        <topology evidence="1">Lipid-anchor</topology>
        <topology evidence="1">GPI-anchor</topology>
    </subcellularLocation>
</comment>
<evidence type="ECO:0000256" key="6">
    <source>
        <dbReference type="ARBA" id="ARBA00022622"/>
    </source>
</evidence>
<evidence type="ECO:0000313" key="20">
    <source>
        <dbReference type="Proteomes" id="UP000494040"/>
    </source>
</evidence>
<feature type="binding site" evidence="15">
    <location>
        <position position="331"/>
    </location>
    <ligand>
        <name>Zn(2+)</name>
        <dbReference type="ChEBI" id="CHEBI:29105"/>
        <label>2</label>
    </ligand>
</feature>
<feature type="binding site" evidence="15">
    <location>
        <position position="57"/>
    </location>
    <ligand>
        <name>Mg(2+)</name>
        <dbReference type="ChEBI" id="CHEBI:18420"/>
    </ligand>
</feature>
<dbReference type="GO" id="GO:0004035">
    <property type="term" value="F:alkaline phosphatase activity"/>
    <property type="evidence" value="ECO:0007669"/>
    <property type="project" value="UniProtKB-EC"/>
</dbReference>
<evidence type="ECO:0000256" key="13">
    <source>
        <dbReference type="ARBA" id="ARBA00023288"/>
    </source>
</evidence>
<keyword evidence="9 15" id="KW-0862">Zinc</keyword>
<dbReference type="PRINTS" id="PR00113">
    <property type="entry name" value="ALKPHPHTASE"/>
</dbReference>
<dbReference type="KEGG" id="clec:106668607"/>
<dbReference type="AlphaFoldDB" id="A0A8I6RVA1"/>
<dbReference type="CDD" id="cd16012">
    <property type="entry name" value="ALP"/>
    <property type="match status" value="1"/>
</dbReference>
<evidence type="ECO:0000256" key="2">
    <source>
        <dbReference type="ARBA" id="ARBA00005984"/>
    </source>
</evidence>
<evidence type="ECO:0000256" key="4">
    <source>
        <dbReference type="ARBA" id="ARBA00022475"/>
    </source>
</evidence>
<evidence type="ECO:0000313" key="19">
    <source>
        <dbReference type="EnsemblMetazoa" id="XP_014253000.1"/>
    </source>
</evidence>
<evidence type="ECO:0000256" key="12">
    <source>
        <dbReference type="ARBA" id="ARBA00023180"/>
    </source>
</evidence>
<feature type="active site" description="Phosphoserine intermediate" evidence="14">
    <location>
        <position position="101"/>
    </location>
</feature>
<dbReference type="GeneID" id="106668607"/>
<feature type="binding site" evidence="15">
    <location>
        <position position="376"/>
    </location>
    <ligand>
        <name>Zn(2+)</name>
        <dbReference type="ChEBI" id="CHEBI:29105"/>
        <label>2</label>
    </ligand>
</feature>
<feature type="binding site" evidence="15">
    <location>
        <position position="457"/>
    </location>
    <ligand>
        <name>Zn(2+)</name>
        <dbReference type="ChEBI" id="CHEBI:29105"/>
        <label>2</label>
    </ligand>
</feature>
<protein>
    <recommendedName>
        <fullName evidence="3 17">Alkaline phosphatase</fullName>
        <ecNumber evidence="3 17">3.1.3.1</ecNumber>
    </recommendedName>
</protein>
<dbReference type="PANTHER" id="PTHR11596:SF5">
    <property type="entry name" value="ALKALINE PHOSPHATASE"/>
    <property type="match status" value="1"/>
</dbReference>
<keyword evidence="5" id="KW-0597">Phosphoprotein</keyword>
<dbReference type="Proteomes" id="UP000494040">
    <property type="component" value="Unassembled WGS sequence"/>
</dbReference>
<keyword evidence="13" id="KW-0449">Lipoprotein</keyword>
<dbReference type="Pfam" id="PF00245">
    <property type="entry name" value="Alk_phosphatase"/>
    <property type="match status" value="1"/>
</dbReference>
<keyword evidence="4" id="KW-1003">Cell membrane</keyword>
<reference evidence="19" key="1">
    <citation type="submission" date="2022-01" db="UniProtKB">
        <authorList>
            <consortium name="EnsemblMetazoa"/>
        </authorList>
    </citation>
    <scope>IDENTIFICATION</scope>
</reference>
<dbReference type="FunFam" id="3.40.720.10:FF:000008">
    <property type="entry name" value="Alkaline phosphatase"/>
    <property type="match status" value="1"/>
</dbReference>
<keyword evidence="8 17" id="KW-0378">Hydrolase</keyword>
<feature type="binding site" evidence="15">
    <location>
        <position position="57"/>
    </location>
    <ligand>
        <name>Zn(2+)</name>
        <dbReference type="ChEBI" id="CHEBI:29105"/>
        <label>2</label>
    </ligand>
</feature>
<dbReference type="InterPro" id="IPR018299">
    <property type="entry name" value="Alkaline_phosphatase_AS"/>
</dbReference>
<keyword evidence="7 15" id="KW-0479">Metal-binding</keyword>
<sequence>MTLIPSLLLLLAILRPCFSVVENQDYWHAKSMEELETSLNIKRNEKQAKNVVLFIGDGMGPNTIVASRIYHGGESSHFTFEKFPHVGLLKTYNINKQVTDSASSATAIFTGVKTNQETVGVDSTVSLNDCKASLKQNARLQSISVWALEAGKAAGFVTNTRVTHATPSSLYAHSASRKWECEDYKPVPLPPECKDIARQLVEDFPGNKLNVIMGGGYAVLDQQPASELNSNMWECNRKDGRLLTQKWINDKKSQGLKHAFVRNNEELRSLDLKVVNYLMGIFAKQHMVPEYIRDDGPKGMPSLREMTTSAIKVLNNNKNGFVLMVEGGLIDLAHHNGTARVALDETVALNDAVNGTLALLKELNSLDDTLVIVTSDHTHSLAINGYPARGNSILGIADSSKVDGVPYTTLSYTVVGNKSYHYSVKDGKVVRENPLYVNTTSFSYHQQGSILSDENKHGGGDVNVYATGPMAHLFHSVHEQTYVARVIAYAAKIGPHYSSSSATLPSLVTVLIGIVIINSLTIT</sequence>
<evidence type="ECO:0000256" key="11">
    <source>
        <dbReference type="ARBA" id="ARBA00023136"/>
    </source>
</evidence>
<evidence type="ECO:0000256" key="5">
    <source>
        <dbReference type="ARBA" id="ARBA00022553"/>
    </source>
</evidence>
<dbReference type="Gene3D" id="3.40.720.10">
    <property type="entry name" value="Alkaline Phosphatase, subunit A"/>
    <property type="match status" value="1"/>
</dbReference>
<comment type="cofactor">
    <cofactor evidence="15">
        <name>Zn(2+)</name>
        <dbReference type="ChEBI" id="CHEBI:29105"/>
    </cofactor>
    <text evidence="15">Binds 2 Zn(2+) ions.</text>
</comment>